<gene>
    <name evidence="7" type="ORF">HNR10_005691</name>
</gene>
<dbReference type="Gene3D" id="1.20.1420.30">
    <property type="entry name" value="NCX, central ion-binding region"/>
    <property type="match status" value="1"/>
</dbReference>
<evidence type="ECO:0000259" key="6">
    <source>
        <dbReference type="Pfam" id="PF01699"/>
    </source>
</evidence>
<evidence type="ECO:0000256" key="4">
    <source>
        <dbReference type="ARBA" id="ARBA00023136"/>
    </source>
</evidence>
<comment type="caution">
    <text evidence="7">The sequence shown here is derived from an EMBL/GenBank/DDBJ whole genome shotgun (WGS) entry which is preliminary data.</text>
</comment>
<feature type="transmembrane region" description="Helical" evidence="5">
    <location>
        <begin position="230"/>
        <end position="252"/>
    </location>
</feature>
<protein>
    <submittedName>
        <fullName evidence="7">Cation:H+ antiporter</fullName>
    </submittedName>
</protein>
<keyword evidence="4 5" id="KW-0472">Membrane</keyword>
<dbReference type="GO" id="GO:0055085">
    <property type="term" value="P:transmembrane transport"/>
    <property type="evidence" value="ECO:0007669"/>
    <property type="project" value="InterPro"/>
</dbReference>
<dbReference type="InterPro" id="IPR004837">
    <property type="entry name" value="NaCa_Exmemb"/>
</dbReference>
<keyword evidence="3 5" id="KW-1133">Transmembrane helix</keyword>
<feature type="transmembrane region" description="Helical" evidence="5">
    <location>
        <begin position="13"/>
        <end position="34"/>
    </location>
</feature>
<comment type="subcellular location">
    <subcellularLocation>
        <location evidence="1">Membrane</location>
        <topology evidence="1">Multi-pass membrane protein</topology>
    </subcellularLocation>
</comment>
<feature type="transmembrane region" description="Helical" evidence="5">
    <location>
        <begin position="199"/>
        <end position="218"/>
    </location>
</feature>
<dbReference type="EMBL" id="JACCFS010000001">
    <property type="protein sequence ID" value="NYJ37810.1"/>
    <property type="molecule type" value="Genomic_DNA"/>
</dbReference>
<feature type="domain" description="Sodium/calcium exchanger membrane region" evidence="6">
    <location>
        <begin position="199"/>
        <end position="339"/>
    </location>
</feature>
<feature type="transmembrane region" description="Helical" evidence="5">
    <location>
        <begin position="295"/>
        <end position="314"/>
    </location>
</feature>
<dbReference type="AlphaFoldDB" id="A0A7Z0EUZ4"/>
<evidence type="ECO:0000256" key="3">
    <source>
        <dbReference type="ARBA" id="ARBA00022989"/>
    </source>
</evidence>
<reference evidence="7 8" key="1">
    <citation type="submission" date="2020-07" db="EMBL/GenBank/DDBJ databases">
        <title>Sequencing the genomes of 1000 actinobacteria strains.</title>
        <authorList>
            <person name="Klenk H.-P."/>
        </authorList>
    </citation>
    <scope>NUCLEOTIDE SEQUENCE [LARGE SCALE GENOMIC DNA]</scope>
    <source>
        <strain evidence="7 8">DSM 44442</strain>
    </source>
</reference>
<proteinExistence type="predicted"/>
<sequence>MELTGGSGVVWDVAVIVGAAVLLVVGAGPFTRLVDRLADRTGMGETLAGIVLIGAVTSLPGLITSIVGAADGDAAFAMNNALGGIAAQTVFIALADVFYRRANLEHAAASVPNLLAPVGLCIMLGVALVAGAGPPISVLGVHPASLLIVVCYWYWLRLSRKVGAAPMWLVKQTRRTREDVPDPDSFDEGEPLARMWAKFAALAAVVAVTGYLVGEAGLSLVERTGMSSGLVGALITGVVTSLPELVTVLYAVRIRALHLALGDIVGGNGFDVLFLSASDIAYREGPVYAEMDDRVYLFIGLSVVLNLLVAAGLIRRQESGIGFEGIALFAFYAAGVAMLVGLG</sequence>
<dbReference type="GO" id="GO:0016020">
    <property type="term" value="C:membrane"/>
    <property type="evidence" value="ECO:0007669"/>
    <property type="project" value="UniProtKB-SubCell"/>
</dbReference>
<dbReference type="Pfam" id="PF01699">
    <property type="entry name" value="Na_Ca_ex"/>
    <property type="match status" value="2"/>
</dbReference>
<dbReference type="Proteomes" id="UP000572051">
    <property type="component" value="Unassembled WGS sequence"/>
</dbReference>
<feature type="transmembrane region" description="Helical" evidence="5">
    <location>
        <begin position="136"/>
        <end position="155"/>
    </location>
</feature>
<evidence type="ECO:0000256" key="2">
    <source>
        <dbReference type="ARBA" id="ARBA00022692"/>
    </source>
</evidence>
<evidence type="ECO:0000313" key="8">
    <source>
        <dbReference type="Proteomes" id="UP000572051"/>
    </source>
</evidence>
<feature type="transmembrane region" description="Helical" evidence="5">
    <location>
        <begin position="111"/>
        <end position="130"/>
    </location>
</feature>
<evidence type="ECO:0000313" key="7">
    <source>
        <dbReference type="EMBL" id="NYJ37810.1"/>
    </source>
</evidence>
<dbReference type="RefSeq" id="WP_179828855.1">
    <property type="nucleotide sequence ID" value="NZ_JACCFS010000001.1"/>
</dbReference>
<feature type="transmembrane region" description="Helical" evidence="5">
    <location>
        <begin position="321"/>
        <end position="342"/>
    </location>
</feature>
<name>A0A7Z0EUZ4_9ACTN</name>
<feature type="transmembrane region" description="Helical" evidence="5">
    <location>
        <begin position="46"/>
        <end position="69"/>
    </location>
</feature>
<evidence type="ECO:0000256" key="5">
    <source>
        <dbReference type="SAM" id="Phobius"/>
    </source>
</evidence>
<dbReference type="InterPro" id="IPR044880">
    <property type="entry name" value="NCX_ion-bd_dom_sf"/>
</dbReference>
<organism evidence="7 8">
    <name type="scientific">Nocardiopsis aegyptia</name>
    <dbReference type="NCBI Taxonomy" id="220378"/>
    <lineage>
        <taxon>Bacteria</taxon>
        <taxon>Bacillati</taxon>
        <taxon>Actinomycetota</taxon>
        <taxon>Actinomycetes</taxon>
        <taxon>Streptosporangiales</taxon>
        <taxon>Nocardiopsidaceae</taxon>
        <taxon>Nocardiopsis</taxon>
    </lineage>
</organism>
<feature type="transmembrane region" description="Helical" evidence="5">
    <location>
        <begin position="81"/>
        <end position="99"/>
    </location>
</feature>
<feature type="domain" description="Sodium/calcium exchanger membrane region" evidence="6">
    <location>
        <begin position="13"/>
        <end position="129"/>
    </location>
</feature>
<evidence type="ECO:0000256" key="1">
    <source>
        <dbReference type="ARBA" id="ARBA00004141"/>
    </source>
</evidence>
<feature type="transmembrane region" description="Helical" evidence="5">
    <location>
        <begin position="264"/>
        <end position="283"/>
    </location>
</feature>
<keyword evidence="8" id="KW-1185">Reference proteome</keyword>
<accession>A0A7Z0EUZ4</accession>
<keyword evidence="2 5" id="KW-0812">Transmembrane</keyword>